<dbReference type="Proteomes" id="UP000249757">
    <property type="component" value="Unassembled WGS sequence"/>
</dbReference>
<evidence type="ECO:0000313" key="2">
    <source>
        <dbReference type="EMBL" id="KAI1513080.1"/>
    </source>
</evidence>
<feature type="compositionally biased region" description="Basic residues" evidence="1">
    <location>
        <begin position="213"/>
        <end position="227"/>
    </location>
</feature>
<evidence type="ECO:0000256" key="1">
    <source>
        <dbReference type="SAM" id="MobiDB-lite"/>
    </source>
</evidence>
<keyword evidence="3" id="KW-1185">Reference proteome</keyword>
<comment type="caution">
    <text evidence="2">The sequence shown here is derived from an EMBL/GenBank/DDBJ whole genome shotgun (WGS) entry which is preliminary data.</text>
</comment>
<sequence>MATVTLIKKKKPLEASPMSNIDDDEARAPTLAPVSTLKASAPGFKQRQSMHPASAVALNHQQYVNSNKKADYRLCPANLHLQQQQSGYATVRYYPATKPCVYQQPLTCGTNTLPGHYIPAANAAFATRLSPPILLQHAPAYANNAHFGHGYTPGPAVPAPPFANQFDSVQWGISQHWHNYRYAPGGVNIPTNPPDHLVAPASGPVPGPVTVKKTGKSRRRKKNKGKKNGVQQQQEQEQKHGQGEEQVHEQVQEPHEDAEADHVDVEGEKNDVERKGEDIVVEPMAVEHTH</sequence>
<dbReference type="AlphaFoldDB" id="A0A922NC09"/>
<feature type="compositionally biased region" description="Basic and acidic residues" evidence="1">
    <location>
        <begin position="236"/>
        <end position="278"/>
    </location>
</feature>
<feature type="compositionally biased region" description="Low complexity" evidence="1">
    <location>
        <begin position="198"/>
        <end position="211"/>
    </location>
</feature>
<dbReference type="OrthoDB" id="10479241at2759"/>
<organism evidence="2 3">
    <name type="scientific">Pyrenophora tritici-repentis</name>
    <dbReference type="NCBI Taxonomy" id="45151"/>
    <lineage>
        <taxon>Eukaryota</taxon>
        <taxon>Fungi</taxon>
        <taxon>Dikarya</taxon>
        <taxon>Ascomycota</taxon>
        <taxon>Pezizomycotina</taxon>
        <taxon>Dothideomycetes</taxon>
        <taxon>Pleosporomycetidae</taxon>
        <taxon>Pleosporales</taxon>
        <taxon>Pleosporineae</taxon>
        <taxon>Pleosporaceae</taxon>
        <taxon>Pyrenophora</taxon>
    </lineage>
</organism>
<accession>A0A922NC09</accession>
<feature type="region of interest" description="Disordered" evidence="1">
    <location>
        <begin position="191"/>
        <end position="290"/>
    </location>
</feature>
<reference evidence="3" key="1">
    <citation type="journal article" date="2022" name="Microb. Genom.">
        <title>A global pangenome for the wheat fungal pathogen Pyrenophora tritici-repentis and prediction of effector protein structural homology.</title>
        <authorList>
            <person name="Moolhuijzen P.M."/>
            <person name="See P.T."/>
            <person name="Shi G."/>
            <person name="Powell H.R."/>
            <person name="Cockram J."/>
            <person name="Jorgensen L.N."/>
            <person name="Benslimane H."/>
            <person name="Strelkov S.E."/>
            <person name="Turner J."/>
            <person name="Liu Z."/>
            <person name="Moffat C.S."/>
        </authorList>
    </citation>
    <scope>NUCLEOTIDE SEQUENCE [LARGE SCALE GENOMIC DNA]</scope>
</reference>
<protein>
    <submittedName>
        <fullName evidence="2">Uncharacterized protein</fullName>
    </submittedName>
</protein>
<dbReference type="EMBL" id="NRDI02000010">
    <property type="protein sequence ID" value="KAI1513080.1"/>
    <property type="molecule type" value="Genomic_DNA"/>
</dbReference>
<name>A0A922NC09_9PLEO</name>
<gene>
    <name evidence="2" type="ORF">Ptr86124_008100</name>
</gene>
<proteinExistence type="predicted"/>
<evidence type="ECO:0000313" key="3">
    <source>
        <dbReference type="Proteomes" id="UP000249757"/>
    </source>
</evidence>